<sequence>MVERHLHDDDVVLFNRQPSLHKLSIMAHRAKIHQHRTFRFNECVCNPYNADFDGDEMNLHLPQTEEAKAEALILMGLC</sequence>
<evidence type="ECO:0000256" key="6">
    <source>
        <dbReference type="ARBA" id="ARBA00023163"/>
    </source>
</evidence>
<evidence type="ECO:0000256" key="5">
    <source>
        <dbReference type="ARBA" id="ARBA00022695"/>
    </source>
</evidence>
<evidence type="ECO:0000256" key="1">
    <source>
        <dbReference type="ARBA" id="ARBA00006460"/>
    </source>
</evidence>
<dbReference type="InterPro" id="IPR045867">
    <property type="entry name" value="DNA-dir_RpoC_beta_prime"/>
</dbReference>
<reference evidence="8" key="1">
    <citation type="journal article" date="2023" name="Insect Mol. Biol.">
        <title>Genome sequencing provides insights into the evolution of gene families encoding plant cell wall-degrading enzymes in longhorned beetles.</title>
        <authorList>
            <person name="Shin N.R."/>
            <person name="Okamura Y."/>
            <person name="Kirsch R."/>
            <person name="Pauchet Y."/>
        </authorList>
    </citation>
    <scope>NUCLEOTIDE SEQUENCE</scope>
    <source>
        <strain evidence="8">AMC_N1</strain>
    </source>
</reference>
<dbReference type="GO" id="GO:0006351">
    <property type="term" value="P:DNA-templated transcription"/>
    <property type="evidence" value="ECO:0007669"/>
    <property type="project" value="InterPro"/>
</dbReference>
<dbReference type="Pfam" id="PF00623">
    <property type="entry name" value="RNA_pol_Rpb1_2"/>
    <property type="match status" value="1"/>
</dbReference>
<dbReference type="SUPFAM" id="SSF64484">
    <property type="entry name" value="beta and beta-prime subunits of DNA dependent RNA-polymerase"/>
    <property type="match status" value="1"/>
</dbReference>
<dbReference type="InterPro" id="IPR000722">
    <property type="entry name" value="RNA_pol_asu"/>
</dbReference>
<keyword evidence="6" id="KW-0804">Transcription</keyword>
<dbReference type="Proteomes" id="UP001162162">
    <property type="component" value="Unassembled WGS sequence"/>
</dbReference>
<evidence type="ECO:0000256" key="3">
    <source>
        <dbReference type="ARBA" id="ARBA00022478"/>
    </source>
</evidence>
<protein>
    <recommendedName>
        <fullName evidence="2">DNA-directed RNA polymerase</fullName>
        <ecNumber evidence="2">2.7.7.6</ecNumber>
    </recommendedName>
</protein>
<dbReference type="InterPro" id="IPR006592">
    <property type="entry name" value="RNA_pol_N"/>
</dbReference>
<comment type="similarity">
    <text evidence="1">Belongs to the RNA polymerase beta' chain family.</text>
</comment>
<keyword evidence="4" id="KW-0808">Transferase</keyword>
<evidence type="ECO:0000313" key="8">
    <source>
        <dbReference type="EMBL" id="KAJ8948793.1"/>
    </source>
</evidence>
<comment type="caution">
    <text evidence="8">The sequence shown here is derived from an EMBL/GenBank/DDBJ whole genome shotgun (WGS) entry which is preliminary data.</text>
</comment>
<keyword evidence="9" id="KW-1185">Reference proteome</keyword>
<dbReference type="FunFam" id="2.40.40.20:FF:000019">
    <property type="entry name" value="DNA-directed RNA polymerase II subunit RPB1"/>
    <property type="match status" value="1"/>
</dbReference>
<accession>A0AAV8YCP5</accession>
<feature type="domain" description="RNA polymerase N-terminal" evidence="7">
    <location>
        <begin position="1"/>
        <end position="78"/>
    </location>
</feature>
<evidence type="ECO:0000259" key="7">
    <source>
        <dbReference type="SMART" id="SM00663"/>
    </source>
</evidence>
<dbReference type="EC" id="2.7.7.6" evidence="2"/>
<dbReference type="GO" id="GO:0003677">
    <property type="term" value="F:DNA binding"/>
    <property type="evidence" value="ECO:0007669"/>
    <property type="project" value="InterPro"/>
</dbReference>
<name>A0AAV8YCP5_9CUCU</name>
<dbReference type="AlphaFoldDB" id="A0AAV8YCP5"/>
<gene>
    <name evidence="8" type="ORF">NQ318_022925</name>
</gene>
<keyword evidence="3" id="KW-0240">DNA-directed RNA polymerase</keyword>
<evidence type="ECO:0000256" key="4">
    <source>
        <dbReference type="ARBA" id="ARBA00022679"/>
    </source>
</evidence>
<evidence type="ECO:0000256" key="2">
    <source>
        <dbReference type="ARBA" id="ARBA00012418"/>
    </source>
</evidence>
<keyword evidence="5" id="KW-0548">Nucleotidyltransferase</keyword>
<organism evidence="8 9">
    <name type="scientific">Aromia moschata</name>
    <dbReference type="NCBI Taxonomy" id="1265417"/>
    <lineage>
        <taxon>Eukaryota</taxon>
        <taxon>Metazoa</taxon>
        <taxon>Ecdysozoa</taxon>
        <taxon>Arthropoda</taxon>
        <taxon>Hexapoda</taxon>
        <taxon>Insecta</taxon>
        <taxon>Pterygota</taxon>
        <taxon>Neoptera</taxon>
        <taxon>Endopterygota</taxon>
        <taxon>Coleoptera</taxon>
        <taxon>Polyphaga</taxon>
        <taxon>Cucujiformia</taxon>
        <taxon>Chrysomeloidea</taxon>
        <taxon>Cerambycidae</taxon>
        <taxon>Cerambycinae</taxon>
        <taxon>Callichromatini</taxon>
        <taxon>Aromia</taxon>
    </lineage>
</organism>
<evidence type="ECO:0000313" key="9">
    <source>
        <dbReference type="Proteomes" id="UP001162162"/>
    </source>
</evidence>
<dbReference type="GO" id="GO:0031981">
    <property type="term" value="C:nuclear lumen"/>
    <property type="evidence" value="ECO:0007669"/>
    <property type="project" value="UniProtKB-ARBA"/>
</dbReference>
<dbReference type="SMART" id="SM00663">
    <property type="entry name" value="RPOLA_N"/>
    <property type="match status" value="1"/>
</dbReference>
<dbReference type="GO" id="GO:0005666">
    <property type="term" value="C:RNA polymerase III complex"/>
    <property type="evidence" value="ECO:0007669"/>
    <property type="project" value="TreeGrafter"/>
</dbReference>
<dbReference type="EMBL" id="JAPWTK010000130">
    <property type="protein sequence ID" value="KAJ8948793.1"/>
    <property type="molecule type" value="Genomic_DNA"/>
</dbReference>
<dbReference type="PANTHER" id="PTHR19376">
    <property type="entry name" value="DNA-DIRECTED RNA POLYMERASE"/>
    <property type="match status" value="1"/>
</dbReference>
<dbReference type="GO" id="GO:0003899">
    <property type="term" value="F:DNA-directed RNA polymerase activity"/>
    <property type="evidence" value="ECO:0007669"/>
    <property type="project" value="UniProtKB-EC"/>
</dbReference>
<dbReference type="PANTHER" id="PTHR19376:SF32">
    <property type="entry name" value="DNA-DIRECTED RNA POLYMERASE III SUBUNIT RPC1"/>
    <property type="match status" value="1"/>
</dbReference>
<dbReference type="Gene3D" id="2.40.40.20">
    <property type="match status" value="1"/>
</dbReference>
<proteinExistence type="inferred from homology"/>